<comment type="caution">
    <text evidence="2">The sequence shown here is derived from an EMBL/GenBank/DDBJ whole genome shotgun (WGS) entry which is preliminary data.</text>
</comment>
<reference evidence="2 3" key="1">
    <citation type="submission" date="2015-05" db="EMBL/GenBank/DDBJ databases">
        <title>Genome sequencing and analysis of members of genus Stenotrophomonas.</title>
        <authorList>
            <person name="Patil P.P."/>
            <person name="Midha S."/>
            <person name="Patil P.B."/>
        </authorList>
    </citation>
    <scope>NUCLEOTIDE SEQUENCE [LARGE SCALE GENOMIC DNA]</scope>
    <source>
        <strain evidence="2 3">JCM 16244</strain>
    </source>
</reference>
<dbReference type="Gene3D" id="2.30.130.40">
    <property type="entry name" value="LON domain-like"/>
    <property type="match status" value="1"/>
</dbReference>
<evidence type="ECO:0000313" key="3">
    <source>
        <dbReference type="Proteomes" id="UP000050940"/>
    </source>
</evidence>
<dbReference type="EMBL" id="LDJP01000005">
    <property type="protein sequence ID" value="KRG88318.1"/>
    <property type="molecule type" value="Genomic_DNA"/>
</dbReference>
<dbReference type="RefSeq" id="WP_057639281.1">
    <property type="nucleotide sequence ID" value="NZ_LDJP01000005.1"/>
</dbReference>
<dbReference type="InterPro" id="IPR046336">
    <property type="entry name" value="Lon_prtase_N_sf"/>
</dbReference>
<dbReference type="InterPro" id="IPR015947">
    <property type="entry name" value="PUA-like_sf"/>
</dbReference>
<dbReference type="InterPro" id="IPR003111">
    <property type="entry name" value="Lon_prtase_N"/>
</dbReference>
<dbReference type="GO" id="GO:0008233">
    <property type="term" value="F:peptidase activity"/>
    <property type="evidence" value="ECO:0007669"/>
    <property type="project" value="UniProtKB-KW"/>
</dbReference>
<dbReference type="OrthoDB" id="8558970at2"/>
<sequence length="201" mass="22263">MTVQALPLFPLHATLLPGAALGLRVFEARYLDLVRECGRQGSTFGVCLILEGEEVGAPATPAAWGVEARIEDFDMGADGVLQLKLRGARRFRVLKTHVRDNGLVIGEVEWRLPDDDGELQPEHALLAVLLEHILEQAGSELAGAGQAQMDQAAWVGWRLAELLPLEEEQRLLLLQEDDPCRRLDHLLAWIPEFDPPPETDL</sequence>
<name>A0A0R0EE27_9GAMM</name>
<dbReference type="GO" id="GO:0006508">
    <property type="term" value="P:proteolysis"/>
    <property type="evidence" value="ECO:0007669"/>
    <property type="project" value="UniProtKB-KW"/>
</dbReference>
<keyword evidence="3" id="KW-1185">Reference proteome</keyword>
<dbReference type="PROSITE" id="PS51787">
    <property type="entry name" value="LON_N"/>
    <property type="match status" value="1"/>
</dbReference>
<organism evidence="2 3">
    <name type="scientific">Stenotrophomonas daejeonensis</name>
    <dbReference type="NCBI Taxonomy" id="659018"/>
    <lineage>
        <taxon>Bacteria</taxon>
        <taxon>Pseudomonadati</taxon>
        <taxon>Pseudomonadota</taxon>
        <taxon>Gammaproteobacteria</taxon>
        <taxon>Lysobacterales</taxon>
        <taxon>Lysobacteraceae</taxon>
        <taxon>Stenotrophomonas</taxon>
    </lineage>
</organism>
<dbReference type="Pfam" id="PF02190">
    <property type="entry name" value="LON_substr_bdg"/>
    <property type="match status" value="1"/>
</dbReference>
<dbReference type="PANTHER" id="PTHR46732">
    <property type="entry name" value="ATP-DEPENDENT PROTEASE LA (LON) DOMAIN PROTEIN"/>
    <property type="match status" value="1"/>
</dbReference>
<evidence type="ECO:0000313" key="2">
    <source>
        <dbReference type="EMBL" id="KRG88318.1"/>
    </source>
</evidence>
<accession>A0A0R0EE27</accession>
<gene>
    <name evidence="2" type="ORF">ABB34_00500</name>
</gene>
<dbReference type="AlphaFoldDB" id="A0A0R0EE27"/>
<dbReference type="SMART" id="SM00464">
    <property type="entry name" value="LON"/>
    <property type="match status" value="1"/>
</dbReference>
<dbReference type="PANTHER" id="PTHR46732:SF8">
    <property type="entry name" value="ATP-DEPENDENT PROTEASE LA (LON) DOMAIN PROTEIN"/>
    <property type="match status" value="1"/>
</dbReference>
<dbReference type="Proteomes" id="UP000050940">
    <property type="component" value="Unassembled WGS sequence"/>
</dbReference>
<evidence type="ECO:0000259" key="1">
    <source>
        <dbReference type="PROSITE" id="PS51787"/>
    </source>
</evidence>
<keyword evidence="2" id="KW-0378">Hydrolase</keyword>
<dbReference type="STRING" id="659018.ABB34_00500"/>
<proteinExistence type="predicted"/>
<protein>
    <submittedName>
        <fullName evidence="2">ATP-dependent protease</fullName>
    </submittedName>
</protein>
<feature type="domain" description="Lon N-terminal" evidence="1">
    <location>
        <begin position="3"/>
        <end position="194"/>
    </location>
</feature>
<dbReference type="PATRIC" id="fig|659018.3.peg.1732"/>
<keyword evidence="2" id="KW-0645">Protease</keyword>
<dbReference type="Gene3D" id="1.10.4060.10">
    <property type="entry name" value="BPP1347 like domain"/>
    <property type="match status" value="1"/>
</dbReference>
<dbReference type="SUPFAM" id="SSF88697">
    <property type="entry name" value="PUA domain-like"/>
    <property type="match status" value="1"/>
</dbReference>